<dbReference type="EMBL" id="JAMKPW020000043">
    <property type="protein sequence ID" value="KAK8194299.1"/>
    <property type="molecule type" value="Genomic_DNA"/>
</dbReference>
<protein>
    <submittedName>
        <fullName evidence="1">Uncharacterized protein</fullName>
    </submittedName>
</protein>
<name>A0ACC3S3D5_9PEZI</name>
<accession>A0ACC3S3D5</accession>
<sequence>MHETAFLPDLLLAFGTFKADVLASYALQDRLKSLRRLAGLVYKEAQATRLRLPGLDHPEYKACSSARGYIPEAGPNAVNTLEQSNLQIKVHSNATIRSISFDAASDLDRLATYRAIMSRPD</sequence>
<dbReference type="Proteomes" id="UP001320706">
    <property type="component" value="Unassembled WGS sequence"/>
</dbReference>
<keyword evidence="2" id="KW-1185">Reference proteome</keyword>
<proteinExistence type="predicted"/>
<gene>
    <name evidence="1" type="ORF">M8818_007487</name>
</gene>
<evidence type="ECO:0000313" key="1">
    <source>
        <dbReference type="EMBL" id="KAK8194299.1"/>
    </source>
</evidence>
<reference evidence="1" key="1">
    <citation type="submission" date="2024-02" db="EMBL/GenBank/DDBJ databases">
        <title>Metagenome Assembled Genome of Zalaria obscura JY119.</title>
        <authorList>
            <person name="Vighnesh L."/>
            <person name="Jagadeeshwari U."/>
            <person name="Venkata Ramana C."/>
            <person name="Sasikala C."/>
        </authorList>
    </citation>
    <scope>NUCLEOTIDE SEQUENCE</scope>
    <source>
        <strain evidence="1">JY119</strain>
    </source>
</reference>
<evidence type="ECO:0000313" key="2">
    <source>
        <dbReference type="Proteomes" id="UP001320706"/>
    </source>
</evidence>
<organism evidence="1 2">
    <name type="scientific">Zalaria obscura</name>
    <dbReference type="NCBI Taxonomy" id="2024903"/>
    <lineage>
        <taxon>Eukaryota</taxon>
        <taxon>Fungi</taxon>
        <taxon>Dikarya</taxon>
        <taxon>Ascomycota</taxon>
        <taxon>Pezizomycotina</taxon>
        <taxon>Dothideomycetes</taxon>
        <taxon>Dothideomycetidae</taxon>
        <taxon>Dothideales</taxon>
        <taxon>Zalariaceae</taxon>
        <taxon>Zalaria</taxon>
    </lineage>
</organism>
<comment type="caution">
    <text evidence="1">The sequence shown here is derived from an EMBL/GenBank/DDBJ whole genome shotgun (WGS) entry which is preliminary data.</text>
</comment>